<evidence type="ECO:0000313" key="2">
    <source>
        <dbReference type="Proteomes" id="UP001058271"/>
    </source>
</evidence>
<dbReference type="RefSeq" id="WP_260727137.1">
    <property type="nucleotide sequence ID" value="NZ_BAAABS010000033.1"/>
</dbReference>
<dbReference type="EMBL" id="CP073721">
    <property type="protein sequence ID" value="UWZ37774.1"/>
    <property type="molecule type" value="Genomic_DNA"/>
</dbReference>
<dbReference type="Proteomes" id="UP001058271">
    <property type="component" value="Chromosome"/>
</dbReference>
<accession>A0ABY5Z803</accession>
<protein>
    <submittedName>
        <fullName evidence="1">Uncharacterized protein</fullName>
    </submittedName>
</protein>
<proteinExistence type="predicted"/>
<name>A0ABY5Z803_9ACTN</name>
<reference evidence="1" key="1">
    <citation type="submission" date="2021-04" db="EMBL/GenBank/DDBJ databases">
        <title>Biosynthetic gene clusters of Dactylosporangioum roseum.</title>
        <authorList>
            <person name="Hartkoorn R.C."/>
            <person name="Beaudoing E."/>
            <person name="Hot D."/>
            <person name="Moureu S."/>
        </authorList>
    </citation>
    <scope>NUCLEOTIDE SEQUENCE</scope>
    <source>
        <strain evidence="1">NRRL B-16295</strain>
    </source>
</reference>
<gene>
    <name evidence="1" type="ORF">Drose_05750</name>
</gene>
<keyword evidence="2" id="KW-1185">Reference proteome</keyword>
<organism evidence="1 2">
    <name type="scientific">Dactylosporangium roseum</name>
    <dbReference type="NCBI Taxonomy" id="47989"/>
    <lineage>
        <taxon>Bacteria</taxon>
        <taxon>Bacillati</taxon>
        <taxon>Actinomycetota</taxon>
        <taxon>Actinomycetes</taxon>
        <taxon>Micromonosporales</taxon>
        <taxon>Micromonosporaceae</taxon>
        <taxon>Dactylosporangium</taxon>
    </lineage>
</organism>
<evidence type="ECO:0000313" key="1">
    <source>
        <dbReference type="EMBL" id="UWZ37774.1"/>
    </source>
</evidence>
<sequence>MSNVHITTDGDTLWLECHGHQIRSVEPGDTWDELLAAVQRHQCTGFHGPDGPRHGYMHGECGDYCNNLACPAGQTHEVCTPECDGDLA</sequence>